<evidence type="ECO:0000259" key="2">
    <source>
        <dbReference type="PROSITE" id="PS50035"/>
    </source>
</evidence>
<gene>
    <name evidence="3" type="ORF">CTM58_10155</name>
</gene>
<dbReference type="SUPFAM" id="SSF56024">
    <property type="entry name" value="Phospholipase D/nuclease"/>
    <property type="match status" value="1"/>
</dbReference>
<reference evidence="3 4" key="1">
    <citation type="submission" date="2017-11" db="EMBL/GenBank/DDBJ databases">
        <title>Genome sequencing of Prevotella intermedia KCOM 2832.</title>
        <authorList>
            <person name="Kook J.-K."/>
            <person name="Park S.-N."/>
            <person name="Lim Y.K."/>
        </authorList>
    </citation>
    <scope>NUCLEOTIDE SEQUENCE [LARGE SCALE GENOMIC DNA]</scope>
    <source>
        <strain evidence="3 4">KCOM 2832</strain>
    </source>
</reference>
<proteinExistence type="predicted"/>
<protein>
    <recommendedName>
        <fullName evidence="2">PLD phosphodiesterase domain-containing protein</fullName>
    </recommendedName>
</protein>
<dbReference type="AlphaFoldDB" id="A0A2M8TQB4"/>
<evidence type="ECO:0000313" key="4">
    <source>
        <dbReference type="Proteomes" id="UP000229884"/>
    </source>
</evidence>
<dbReference type="PROSITE" id="PS50035">
    <property type="entry name" value="PLD"/>
    <property type="match status" value="1"/>
</dbReference>
<keyword evidence="1" id="KW-0175">Coiled coil</keyword>
<name>A0A2M8TQB4_PREIN</name>
<accession>A0A2M8TQB4</accession>
<dbReference type="Gene3D" id="3.30.870.10">
    <property type="entry name" value="Endonuclease Chain A"/>
    <property type="match status" value="1"/>
</dbReference>
<dbReference type="RefSeq" id="WP_100371218.1">
    <property type="nucleotide sequence ID" value="NZ_PENG01000002.1"/>
</dbReference>
<dbReference type="InterPro" id="IPR025202">
    <property type="entry name" value="PLD-like_dom"/>
</dbReference>
<evidence type="ECO:0000256" key="1">
    <source>
        <dbReference type="SAM" id="Coils"/>
    </source>
</evidence>
<sequence length="364" mass="42536">MNIFQNIGKSIEESLSKAVEAYIGVALVKDYSFKVLDKAKKKCQVKMMVGVNLPTPVDVLKDLRKRYSSNVRIYQGEFFHPKVYLFRMKDNSLIAYVGSANFTDSGLNSNIELSVAVTDQNTCKQILDWFNELFDKSDPITDNFLVKYRDYSMKWAKMKKEQEKDFNSVTEEFDTFKEQIARMEKELTKKRNKKDYPDICKSRAKDIEDIREAIDYYNDFKYIDVSKFLNIRPLGNIRQSYKEQLTVAANDGSLGRLFKHLCDDTIPVEQRVTDALKGDYKVFGCGRNIFTKVMVVHNPKKYIVYNGITKEYLNSVHLHFLRGTKFSEQYRQICQMFSDICKKTDIKDFAVLDEILFRIQRGDN</sequence>
<dbReference type="GO" id="GO:0006793">
    <property type="term" value="P:phosphorus metabolic process"/>
    <property type="evidence" value="ECO:0007669"/>
    <property type="project" value="UniProtKB-ARBA"/>
</dbReference>
<dbReference type="EMBL" id="PENG01000002">
    <property type="protein sequence ID" value="PJI26111.1"/>
    <property type="molecule type" value="Genomic_DNA"/>
</dbReference>
<feature type="domain" description="PLD phosphodiesterase" evidence="2">
    <location>
        <begin position="75"/>
        <end position="106"/>
    </location>
</feature>
<dbReference type="Proteomes" id="UP000229884">
    <property type="component" value="Unassembled WGS sequence"/>
</dbReference>
<feature type="coiled-coil region" evidence="1">
    <location>
        <begin position="159"/>
        <end position="193"/>
    </location>
</feature>
<dbReference type="Pfam" id="PF13091">
    <property type="entry name" value="PLDc_2"/>
    <property type="match status" value="1"/>
</dbReference>
<dbReference type="GO" id="GO:0003824">
    <property type="term" value="F:catalytic activity"/>
    <property type="evidence" value="ECO:0007669"/>
    <property type="project" value="InterPro"/>
</dbReference>
<evidence type="ECO:0000313" key="3">
    <source>
        <dbReference type="EMBL" id="PJI26111.1"/>
    </source>
</evidence>
<organism evidence="3 4">
    <name type="scientific">Prevotella intermedia</name>
    <dbReference type="NCBI Taxonomy" id="28131"/>
    <lineage>
        <taxon>Bacteria</taxon>
        <taxon>Pseudomonadati</taxon>
        <taxon>Bacteroidota</taxon>
        <taxon>Bacteroidia</taxon>
        <taxon>Bacteroidales</taxon>
        <taxon>Prevotellaceae</taxon>
        <taxon>Prevotella</taxon>
    </lineage>
</organism>
<dbReference type="InterPro" id="IPR001736">
    <property type="entry name" value="PLipase_D/transphosphatidylase"/>
</dbReference>
<comment type="caution">
    <text evidence="3">The sequence shown here is derived from an EMBL/GenBank/DDBJ whole genome shotgun (WGS) entry which is preliminary data.</text>
</comment>